<evidence type="ECO:0000313" key="2">
    <source>
        <dbReference type="Proteomes" id="UP001439008"/>
    </source>
</evidence>
<comment type="caution">
    <text evidence="1">The sequence shown here is derived from an EMBL/GenBank/DDBJ whole genome shotgun (WGS) entry which is preliminary data.</text>
</comment>
<accession>A0ABV2APZ9</accession>
<dbReference type="EMBL" id="JBDODL010001723">
    <property type="protein sequence ID" value="MES1921756.1"/>
    <property type="molecule type" value="Genomic_DNA"/>
</dbReference>
<gene>
    <name evidence="1" type="ORF">MHBO_003285</name>
</gene>
<evidence type="ECO:0000313" key="1">
    <source>
        <dbReference type="EMBL" id="MES1921756.1"/>
    </source>
</evidence>
<proteinExistence type="predicted"/>
<name>A0ABV2APZ9_9EUKA</name>
<reference evidence="1 2" key="1">
    <citation type="journal article" date="2024" name="BMC Biol.">
        <title>Comparative genomics of Ascetosporea gives new insight into the evolutionary basis for animal parasitism in Rhizaria.</title>
        <authorList>
            <person name="Hiltunen Thoren M."/>
            <person name="Onut-Brannstrom I."/>
            <person name="Alfjorden A."/>
            <person name="Peckova H."/>
            <person name="Swords F."/>
            <person name="Hooper C."/>
            <person name="Holzer A.S."/>
            <person name="Bass D."/>
            <person name="Burki F."/>
        </authorList>
    </citation>
    <scope>NUCLEOTIDE SEQUENCE [LARGE SCALE GENOMIC DNA]</scope>
    <source>
        <strain evidence="1">20-A016</strain>
    </source>
</reference>
<organism evidence="1 2">
    <name type="scientific">Bonamia ostreae</name>
    <dbReference type="NCBI Taxonomy" id="126728"/>
    <lineage>
        <taxon>Eukaryota</taxon>
        <taxon>Sar</taxon>
        <taxon>Rhizaria</taxon>
        <taxon>Endomyxa</taxon>
        <taxon>Ascetosporea</taxon>
        <taxon>Haplosporida</taxon>
        <taxon>Bonamia</taxon>
    </lineage>
</organism>
<protein>
    <submittedName>
        <fullName evidence="1">Uncharacterized protein</fullName>
    </submittedName>
</protein>
<keyword evidence="2" id="KW-1185">Reference proteome</keyword>
<dbReference type="Proteomes" id="UP001439008">
    <property type="component" value="Unassembled WGS sequence"/>
</dbReference>
<sequence length="65" mass="7482">MEYFEIMNAQFSSKPEDLGQVGDEGFCLKFKFCISDTLGTFYLHIDIAGQIDIPRQNKSLFELKL</sequence>